<organism evidence="2 3">
    <name type="scientific">Brachyspira innocens</name>
    <dbReference type="NCBI Taxonomy" id="13264"/>
    <lineage>
        <taxon>Bacteria</taxon>
        <taxon>Pseudomonadati</taxon>
        <taxon>Spirochaetota</taxon>
        <taxon>Spirochaetia</taxon>
        <taxon>Brachyspirales</taxon>
        <taxon>Brachyspiraceae</taxon>
        <taxon>Brachyspira</taxon>
    </lineage>
</organism>
<dbReference type="PROSITE" id="PS51832">
    <property type="entry name" value="HD_GYP"/>
    <property type="match status" value="1"/>
</dbReference>
<dbReference type="Proteomes" id="UP001175147">
    <property type="component" value="Unassembled WGS sequence"/>
</dbReference>
<evidence type="ECO:0000313" key="2">
    <source>
        <dbReference type="EMBL" id="MDO7020667.1"/>
    </source>
</evidence>
<reference evidence="2" key="1">
    <citation type="submission" date="2023-07" db="EMBL/GenBank/DDBJ databases">
        <title>Mucosal microbiota of week-old chicken and adult hens.</title>
        <authorList>
            <person name="Volf J."/>
            <person name="Karasova D."/>
            <person name="Crhanova M."/>
            <person name="Faldynova M."/>
            <person name="Prikrylova H."/>
            <person name="Zeman M."/>
            <person name="Babak V."/>
            <person name="Rajova J."/>
            <person name="Rychlik I."/>
        </authorList>
    </citation>
    <scope>NUCLEOTIDE SEQUENCE</scope>
    <source>
        <strain evidence="2">ET902</strain>
    </source>
</reference>
<proteinExistence type="predicted"/>
<dbReference type="SUPFAM" id="SSF109604">
    <property type="entry name" value="HD-domain/PDEase-like"/>
    <property type="match status" value="1"/>
</dbReference>
<name>A0ABT8YZA7_9SPIR</name>
<dbReference type="Pfam" id="PF13487">
    <property type="entry name" value="HD_5"/>
    <property type="match status" value="1"/>
</dbReference>
<evidence type="ECO:0000259" key="1">
    <source>
        <dbReference type="PROSITE" id="PS51832"/>
    </source>
</evidence>
<dbReference type="PANTHER" id="PTHR43155:SF2">
    <property type="entry name" value="CYCLIC DI-GMP PHOSPHODIESTERASE PA4108"/>
    <property type="match status" value="1"/>
</dbReference>
<dbReference type="InterPro" id="IPR003607">
    <property type="entry name" value="HD/PDEase_dom"/>
</dbReference>
<dbReference type="EMBL" id="JAUPBM010000089">
    <property type="protein sequence ID" value="MDO7020667.1"/>
    <property type="molecule type" value="Genomic_DNA"/>
</dbReference>
<comment type="caution">
    <text evidence="2">The sequence shown here is derived from an EMBL/GenBank/DDBJ whole genome shotgun (WGS) entry which is preliminary data.</text>
</comment>
<dbReference type="RefSeq" id="WP_020003509.1">
    <property type="nucleotide sequence ID" value="NZ_JAUPBL010000077.1"/>
</dbReference>
<evidence type="ECO:0000313" key="3">
    <source>
        <dbReference type="Proteomes" id="UP001175147"/>
    </source>
</evidence>
<protein>
    <submittedName>
        <fullName evidence="2">HD domain-containing protein</fullName>
    </submittedName>
</protein>
<gene>
    <name evidence="2" type="ORF">Q5M86_07765</name>
</gene>
<dbReference type="CDD" id="cd00077">
    <property type="entry name" value="HDc"/>
    <property type="match status" value="1"/>
</dbReference>
<dbReference type="PANTHER" id="PTHR43155">
    <property type="entry name" value="CYCLIC DI-GMP PHOSPHODIESTERASE PA4108-RELATED"/>
    <property type="match status" value="1"/>
</dbReference>
<dbReference type="Gene3D" id="1.10.3210.10">
    <property type="entry name" value="Hypothetical protein af1432"/>
    <property type="match status" value="1"/>
</dbReference>
<accession>A0ABT8YZA7</accession>
<feature type="domain" description="HD-GYP" evidence="1">
    <location>
        <begin position="119"/>
        <end position="316"/>
    </location>
</feature>
<dbReference type="InterPro" id="IPR037522">
    <property type="entry name" value="HD_GYP_dom"/>
</dbReference>
<keyword evidence="3" id="KW-1185">Reference proteome</keyword>
<sequence>MGKFNKINVQDIKTKAEKKDIYLYNDFIASTGYIEIKEDDIMRLKKWDIEEVFVEEAASIEMQQVSADFDKFIREYKVFKKIYFNIIKKVKTSLGNYKNNNIVNINELNEIIDEILDIMERNLNSVLQLFNLSNLPKADEYYIRSLNVSMISMMIGRAMKFSENRVKKLGVGAMLYDIGLTKVPDKILNKLGRFTTEEYNEVKKHTVYGYKIMKNSFRFEEEVALISLAHHELYNGKGYPRGLTGNQIHLYTKIVSIAHSVEKILKHKRISVSKSKNHEHKSTFNLMLEKNMESSKKNIFLSDAVREIIHGANTKYDPNISKTFVSIFTVYPIGCIVLLNDKRKGFVFATNPNFPIRPIIKIVSNENGEFIEDGETINLLETNQLFIAGVDKDNNFLEEVKTKILDTEEEK</sequence>